<protein>
    <submittedName>
        <fullName evidence="1">Uncharacterized protein</fullName>
    </submittedName>
</protein>
<evidence type="ECO:0000313" key="1">
    <source>
        <dbReference type="EMBL" id="MEA5443746.1"/>
    </source>
</evidence>
<name>A0ABU5SZ35_9CYAN</name>
<dbReference type="EMBL" id="JAYGHY010000065">
    <property type="protein sequence ID" value="MEA5443746.1"/>
    <property type="molecule type" value="Genomic_DNA"/>
</dbReference>
<organism evidence="1 2">
    <name type="scientific">Cyanobium gracile UHCC 0281</name>
    <dbReference type="NCBI Taxonomy" id="3110309"/>
    <lineage>
        <taxon>Bacteria</taxon>
        <taxon>Bacillati</taxon>
        <taxon>Cyanobacteriota</taxon>
        <taxon>Cyanophyceae</taxon>
        <taxon>Synechococcales</taxon>
        <taxon>Prochlorococcaceae</taxon>
        <taxon>Cyanobium</taxon>
    </lineage>
</organism>
<sequence length="69" mass="7720">MPYEPGSTQCRVLIDCKAQIEGMLLALERIDNSRHIRDQLVAVHNQLEGLHELHRRQPEELASSSGTAG</sequence>
<proteinExistence type="predicted"/>
<comment type="caution">
    <text evidence="1">The sequence shown here is derived from an EMBL/GenBank/DDBJ whole genome shotgun (WGS) entry which is preliminary data.</text>
</comment>
<dbReference type="RefSeq" id="WP_216908869.1">
    <property type="nucleotide sequence ID" value="NZ_JAYGHY010000065.1"/>
</dbReference>
<accession>A0ABU5SZ35</accession>
<keyword evidence="2" id="KW-1185">Reference proteome</keyword>
<reference evidence="1 2" key="1">
    <citation type="submission" date="2023-12" db="EMBL/GenBank/DDBJ databases">
        <title>Baltic Sea Cyanobacteria.</title>
        <authorList>
            <person name="Delbaje E."/>
            <person name="Fewer D.P."/>
            <person name="Shishido T.K."/>
        </authorList>
    </citation>
    <scope>NUCLEOTIDE SEQUENCE [LARGE SCALE GENOMIC DNA]</scope>
    <source>
        <strain evidence="1 2">UHCC 0281</strain>
    </source>
</reference>
<gene>
    <name evidence="1" type="ORF">VB739_14395</name>
</gene>
<evidence type="ECO:0000313" key="2">
    <source>
        <dbReference type="Proteomes" id="UP001302329"/>
    </source>
</evidence>
<dbReference type="Proteomes" id="UP001302329">
    <property type="component" value="Unassembled WGS sequence"/>
</dbReference>